<proteinExistence type="predicted"/>
<gene>
    <name evidence="2" type="ORF">DFP72DRAFT_1111042</name>
</gene>
<feature type="compositionally biased region" description="Polar residues" evidence="1">
    <location>
        <begin position="238"/>
        <end position="247"/>
    </location>
</feature>
<feature type="compositionally biased region" description="Basic residues" evidence="1">
    <location>
        <begin position="142"/>
        <end position="153"/>
    </location>
</feature>
<reference evidence="2 3" key="1">
    <citation type="submission" date="2020-07" db="EMBL/GenBank/DDBJ databases">
        <title>Comparative genomics of pyrophilous fungi reveals a link between fire events and developmental genes.</title>
        <authorList>
            <consortium name="DOE Joint Genome Institute"/>
            <person name="Steindorff A.S."/>
            <person name="Carver A."/>
            <person name="Calhoun S."/>
            <person name="Stillman K."/>
            <person name="Liu H."/>
            <person name="Lipzen A."/>
            <person name="Pangilinan J."/>
            <person name="Labutti K."/>
            <person name="Bruns T.D."/>
            <person name="Grigoriev I.V."/>
        </authorList>
    </citation>
    <scope>NUCLEOTIDE SEQUENCE [LARGE SCALE GENOMIC DNA]</scope>
    <source>
        <strain evidence="2 3">CBS 144469</strain>
    </source>
</reference>
<comment type="caution">
    <text evidence="2">The sequence shown here is derived from an EMBL/GenBank/DDBJ whole genome shotgun (WGS) entry which is preliminary data.</text>
</comment>
<feature type="compositionally biased region" description="Basic and acidic residues" evidence="1">
    <location>
        <begin position="45"/>
        <end position="56"/>
    </location>
</feature>
<keyword evidence="3" id="KW-1185">Reference proteome</keyword>
<dbReference type="AlphaFoldDB" id="A0A8H6LS85"/>
<dbReference type="EMBL" id="JACGCI010000215">
    <property type="protein sequence ID" value="KAF6741828.1"/>
    <property type="molecule type" value="Genomic_DNA"/>
</dbReference>
<sequence>MPPQSVSTPQHIHPPLKFCARIIAKGTRKEHNSGGRKHAGGRQKAKLDTGQVREDMCQAAGGERGRYHYHLEREPSGPARERSETTAHRPPQIAWPAGHTLTSEGRRKPPGVEHNQEPGPSNAGRNMNATPFDDRELDKRIQRTKKKRKRGKQGGKDGDRRQVLSKVKRTSGRINERTSVRGGAGQTFPNFPSASTLVRRYDLRYYSSQKFLQIDEVRRERGGGLAHVWGWWEGTSTKASNRSSMQAPQRRALGPTGGTQDQT</sequence>
<evidence type="ECO:0000256" key="1">
    <source>
        <dbReference type="SAM" id="MobiDB-lite"/>
    </source>
</evidence>
<accession>A0A8H6LS85</accession>
<feature type="region of interest" description="Disordered" evidence="1">
    <location>
        <begin position="26"/>
        <end position="172"/>
    </location>
</feature>
<evidence type="ECO:0000313" key="2">
    <source>
        <dbReference type="EMBL" id="KAF6741828.1"/>
    </source>
</evidence>
<feature type="region of interest" description="Disordered" evidence="1">
    <location>
        <begin position="238"/>
        <end position="263"/>
    </location>
</feature>
<evidence type="ECO:0000313" key="3">
    <source>
        <dbReference type="Proteomes" id="UP000521943"/>
    </source>
</evidence>
<protein>
    <submittedName>
        <fullName evidence="2">Uncharacterized protein</fullName>
    </submittedName>
</protein>
<feature type="compositionally biased region" description="Basic and acidic residues" evidence="1">
    <location>
        <begin position="63"/>
        <end position="87"/>
    </location>
</feature>
<organism evidence="2 3">
    <name type="scientific">Ephemerocybe angulata</name>
    <dbReference type="NCBI Taxonomy" id="980116"/>
    <lineage>
        <taxon>Eukaryota</taxon>
        <taxon>Fungi</taxon>
        <taxon>Dikarya</taxon>
        <taxon>Basidiomycota</taxon>
        <taxon>Agaricomycotina</taxon>
        <taxon>Agaricomycetes</taxon>
        <taxon>Agaricomycetidae</taxon>
        <taxon>Agaricales</taxon>
        <taxon>Agaricineae</taxon>
        <taxon>Psathyrellaceae</taxon>
        <taxon>Ephemerocybe</taxon>
    </lineage>
</organism>
<name>A0A8H6LS85_9AGAR</name>
<feature type="compositionally biased region" description="Basic residues" evidence="1">
    <location>
        <begin position="34"/>
        <end position="44"/>
    </location>
</feature>
<dbReference type="Proteomes" id="UP000521943">
    <property type="component" value="Unassembled WGS sequence"/>
</dbReference>
<feature type="compositionally biased region" description="Basic and acidic residues" evidence="1">
    <location>
        <begin position="132"/>
        <end position="141"/>
    </location>
</feature>
<feature type="compositionally biased region" description="Basic and acidic residues" evidence="1">
    <location>
        <begin position="104"/>
        <end position="116"/>
    </location>
</feature>